<gene>
    <name evidence="1" type="ORF">N508_000970</name>
</gene>
<reference evidence="1" key="1">
    <citation type="journal article" date="2014" name="Genome Announc.">
        <title>Draft genome sequences of the altered schaedler flora, a defined bacterial community from gnotobiotic mice.</title>
        <authorList>
            <person name="Wannemuehler M.J."/>
            <person name="Overstreet A.M."/>
            <person name="Ward D.V."/>
            <person name="Phillips G.J."/>
        </authorList>
    </citation>
    <scope>NUCLEOTIDE SEQUENCE</scope>
    <source>
        <strain evidence="1">ASF457</strain>
    </source>
</reference>
<keyword evidence="2" id="KW-1185">Reference proteome</keyword>
<evidence type="ECO:0000313" key="1">
    <source>
        <dbReference type="EMBL" id="USF23897.1"/>
    </source>
</evidence>
<proteinExistence type="predicted"/>
<protein>
    <submittedName>
        <fullName evidence="1">Uncharacterized protein</fullName>
    </submittedName>
</protein>
<dbReference type="KEGG" id="msch:N508_000970"/>
<evidence type="ECO:0000313" key="2">
    <source>
        <dbReference type="Proteomes" id="UP000017429"/>
    </source>
</evidence>
<sequence length="160" mass="19252">MENLENKKKYEQLKKMDKKYSIISALFFIPSIFFGLIELLFLFAVLNGDQQDLPLLVLNSIIFIPLIIAFIYFVKKVPDADEIRRYCPYCYEKDFKTTKLSEECIRVYNKQEKRTIKNKHGNRIETYVPVRVEEWKGKYKNECCGKEYEDTWEHKIDLRD</sequence>
<reference evidence="1" key="2">
    <citation type="submission" date="2022-05" db="EMBL/GenBank/DDBJ databases">
        <authorList>
            <person name="Proctor A.L."/>
            <person name="Phillips G.J."/>
            <person name="Wannemuehler M.J."/>
        </authorList>
    </citation>
    <scope>NUCLEOTIDE SEQUENCE</scope>
    <source>
        <strain evidence="1">ASF457</strain>
    </source>
</reference>
<accession>V2QEZ6</accession>
<dbReference type="RefSeq" id="WP_023275267.1">
    <property type="nucleotide sequence ID" value="NZ_CP097562.1"/>
</dbReference>
<name>V2QEZ6_9BACT</name>
<dbReference type="EMBL" id="CP097562">
    <property type="protein sequence ID" value="USF23897.1"/>
    <property type="molecule type" value="Genomic_DNA"/>
</dbReference>
<dbReference type="Proteomes" id="UP000017429">
    <property type="component" value="Chromosome"/>
</dbReference>
<dbReference type="AlphaFoldDB" id="V2QEZ6"/>
<reference evidence="1" key="3">
    <citation type="submission" date="2022-06" db="EMBL/GenBank/DDBJ databases">
        <title>Resources to Facilitate Use of the Altered Schaedler Flora (ASF) Mouse Model to Study Microbiome Function.</title>
        <authorList>
            <person name="Proctor A."/>
            <person name="Parvinroo S."/>
            <person name="Richie T."/>
            <person name="Jia X."/>
            <person name="Lee S.T.M."/>
            <person name="Karp P.D."/>
            <person name="Paley S."/>
            <person name="Kostic A.D."/>
            <person name="Pierre J.F."/>
            <person name="Wannemuehler M.J."/>
            <person name="Phillips G.J."/>
        </authorList>
    </citation>
    <scope>NUCLEOTIDE SEQUENCE</scope>
    <source>
        <strain evidence="1">ASF457</strain>
    </source>
</reference>
<organism evidence="1 2">
    <name type="scientific">Mucispirillum schaedleri ASF457</name>
    <dbReference type="NCBI Taxonomy" id="1379858"/>
    <lineage>
        <taxon>Bacteria</taxon>
        <taxon>Pseudomonadati</taxon>
        <taxon>Deferribacterota</taxon>
        <taxon>Deferribacteres</taxon>
        <taxon>Deferribacterales</taxon>
        <taxon>Mucispirillaceae</taxon>
        <taxon>Mucispirillum</taxon>
    </lineage>
</organism>